<sequence length="133" mass="14504">MERLKKVMFVNALSSGATGLLLIVLSENIAELFKVSNGIPLVAVGAFLVAFACLVYYASRRSQAKPQGVKLVITLDIIWVLVSVLILITDAFRLSPVGNLAVSLVAIWVALMAYLQHRYLREGSSNTKKLVNT</sequence>
<name>A0ABV6HND7_9SPHI</name>
<keyword evidence="1" id="KW-1133">Transmembrane helix</keyword>
<feature type="transmembrane region" description="Helical" evidence="1">
    <location>
        <begin position="38"/>
        <end position="57"/>
    </location>
</feature>
<gene>
    <name evidence="2" type="ORF">ACFFI0_18965</name>
</gene>
<keyword evidence="3" id="KW-1185">Reference proteome</keyword>
<organism evidence="2 3">
    <name type="scientific">Olivibacter oleidegradans</name>
    <dbReference type="NCBI Taxonomy" id="760123"/>
    <lineage>
        <taxon>Bacteria</taxon>
        <taxon>Pseudomonadati</taxon>
        <taxon>Bacteroidota</taxon>
        <taxon>Sphingobacteriia</taxon>
        <taxon>Sphingobacteriales</taxon>
        <taxon>Sphingobacteriaceae</taxon>
        <taxon>Olivibacter</taxon>
    </lineage>
</organism>
<comment type="caution">
    <text evidence="2">The sequence shown here is derived from an EMBL/GenBank/DDBJ whole genome shotgun (WGS) entry which is preliminary data.</text>
</comment>
<dbReference type="Proteomes" id="UP001589774">
    <property type="component" value="Unassembled WGS sequence"/>
</dbReference>
<dbReference type="EMBL" id="JBHLWO010000002">
    <property type="protein sequence ID" value="MFC0320416.1"/>
    <property type="molecule type" value="Genomic_DNA"/>
</dbReference>
<keyword evidence="1" id="KW-0812">Transmembrane</keyword>
<protein>
    <submittedName>
        <fullName evidence="2">Uncharacterized protein</fullName>
    </submittedName>
</protein>
<keyword evidence="1" id="KW-0472">Membrane</keyword>
<evidence type="ECO:0000256" key="1">
    <source>
        <dbReference type="SAM" id="Phobius"/>
    </source>
</evidence>
<evidence type="ECO:0000313" key="3">
    <source>
        <dbReference type="Proteomes" id="UP001589774"/>
    </source>
</evidence>
<feature type="transmembrane region" description="Helical" evidence="1">
    <location>
        <begin position="69"/>
        <end position="88"/>
    </location>
</feature>
<proteinExistence type="predicted"/>
<accession>A0ABV6HND7</accession>
<feature type="transmembrane region" description="Helical" evidence="1">
    <location>
        <begin position="94"/>
        <end position="115"/>
    </location>
</feature>
<feature type="transmembrane region" description="Helical" evidence="1">
    <location>
        <begin position="7"/>
        <end position="26"/>
    </location>
</feature>
<dbReference type="RefSeq" id="WP_130858463.1">
    <property type="nucleotide sequence ID" value="NZ_JBHLWO010000002.1"/>
</dbReference>
<reference evidence="2 3" key="1">
    <citation type="submission" date="2024-09" db="EMBL/GenBank/DDBJ databases">
        <authorList>
            <person name="Sun Q."/>
            <person name="Mori K."/>
        </authorList>
    </citation>
    <scope>NUCLEOTIDE SEQUENCE [LARGE SCALE GENOMIC DNA]</scope>
    <source>
        <strain evidence="2 3">CCM 7765</strain>
    </source>
</reference>
<evidence type="ECO:0000313" key="2">
    <source>
        <dbReference type="EMBL" id="MFC0320416.1"/>
    </source>
</evidence>